<dbReference type="Gene3D" id="2.60.40.10">
    <property type="entry name" value="Immunoglobulins"/>
    <property type="match status" value="2"/>
</dbReference>
<dbReference type="SUPFAM" id="SSF49299">
    <property type="entry name" value="PKD domain"/>
    <property type="match status" value="2"/>
</dbReference>
<dbReference type="InterPro" id="IPR022409">
    <property type="entry name" value="PKD/Chitinase_dom"/>
</dbReference>
<dbReference type="PATRIC" id="fig|1961.12.peg.276"/>
<evidence type="ECO:0000256" key="2">
    <source>
        <dbReference type="SAM" id="SignalP"/>
    </source>
</evidence>
<dbReference type="SUPFAM" id="SSF51126">
    <property type="entry name" value="Pectin lyase-like"/>
    <property type="match status" value="1"/>
</dbReference>
<dbReference type="Pfam" id="PF00801">
    <property type="entry name" value="PKD"/>
    <property type="match status" value="2"/>
</dbReference>
<reference evidence="5" key="1">
    <citation type="submission" date="2015-07" db="EMBL/GenBank/DDBJ databases">
        <authorList>
            <consortium name="Consortium for Microbial Forensics and Genomics (microFORGE)"/>
            <person name="Knight B.M."/>
            <person name="Roberts D.P."/>
            <person name="Lin D."/>
            <person name="Hari K."/>
            <person name="Fletcher J."/>
            <person name="Melcher U."/>
            <person name="Blagden T."/>
            <person name="Winegar R.A."/>
        </authorList>
    </citation>
    <scope>NUCLEOTIDE SEQUENCE [LARGE SCALE GENOMIC DNA]</scope>
    <source>
        <strain evidence="5">NRRL B-1447</strain>
    </source>
</reference>
<feature type="region of interest" description="Disordered" evidence="1">
    <location>
        <begin position="750"/>
        <end position="773"/>
    </location>
</feature>
<gene>
    <name evidence="4" type="ORF">ADK75_01280</name>
</gene>
<feature type="domain" description="PKD" evidence="3">
    <location>
        <begin position="488"/>
        <end position="557"/>
    </location>
</feature>
<dbReference type="CDD" id="cd00146">
    <property type="entry name" value="PKD"/>
    <property type="match status" value="2"/>
</dbReference>
<dbReference type="RefSeq" id="WP_053167359.1">
    <property type="nucleotide sequence ID" value="NZ_LGUV01000001.1"/>
</dbReference>
<evidence type="ECO:0000256" key="1">
    <source>
        <dbReference type="SAM" id="MobiDB-lite"/>
    </source>
</evidence>
<accession>A0A0L8N6B4</accession>
<dbReference type="InterPro" id="IPR012334">
    <property type="entry name" value="Pectin_lyas_fold"/>
</dbReference>
<dbReference type="PROSITE" id="PS50093">
    <property type="entry name" value="PKD"/>
    <property type="match status" value="2"/>
</dbReference>
<dbReference type="InterPro" id="IPR000601">
    <property type="entry name" value="PKD_dom"/>
</dbReference>
<feature type="domain" description="PKD" evidence="3">
    <location>
        <begin position="401"/>
        <end position="462"/>
    </location>
</feature>
<dbReference type="InterPro" id="IPR011050">
    <property type="entry name" value="Pectin_lyase_fold/virulence"/>
</dbReference>
<comment type="caution">
    <text evidence="4">The sequence shown here is derived from an EMBL/GenBank/DDBJ whole genome shotgun (WGS) entry which is preliminary data.</text>
</comment>
<dbReference type="InterPro" id="IPR035986">
    <property type="entry name" value="PKD_dom_sf"/>
</dbReference>
<proteinExistence type="predicted"/>
<dbReference type="GO" id="GO:0005975">
    <property type="term" value="P:carbohydrate metabolic process"/>
    <property type="evidence" value="ECO:0007669"/>
    <property type="project" value="UniProtKB-ARBA"/>
</dbReference>
<evidence type="ECO:0000313" key="5">
    <source>
        <dbReference type="Proteomes" id="UP000037084"/>
    </source>
</evidence>
<keyword evidence="2" id="KW-0732">Signal</keyword>
<dbReference type="InterPro" id="IPR013783">
    <property type="entry name" value="Ig-like_fold"/>
</dbReference>
<feature type="region of interest" description="Disordered" evidence="1">
    <location>
        <begin position="303"/>
        <end position="367"/>
    </location>
</feature>
<evidence type="ECO:0000313" key="4">
    <source>
        <dbReference type="EMBL" id="KOG58055.1"/>
    </source>
</evidence>
<dbReference type="Proteomes" id="UP000037084">
    <property type="component" value="Unassembled WGS sequence"/>
</dbReference>
<evidence type="ECO:0000259" key="3">
    <source>
        <dbReference type="PROSITE" id="PS50093"/>
    </source>
</evidence>
<name>A0A0L8N6B4_STRVG</name>
<dbReference type="SMART" id="SM00089">
    <property type="entry name" value="PKD"/>
    <property type="match status" value="2"/>
</dbReference>
<dbReference type="Gene3D" id="2.160.20.10">
    <property type="entry name" value="Single-stranded right-handed beta-helix, Pectin lyase-like"/>
    <property type="match status" value="1"/>
</dbReference>
<dbReference type="OrthoDB" id="226690at2"/>
<organism evidence="4 5">
    <name type="scientific">Streptomyces virginiae</name>
    <name type="common">Streptomyces cinnamonensis</name>
    <dbReference type="NCBI Taxonomy" id="1961"/>
    <lineage>
        <taxon>Bacteria</taxon>
        <taxon>Bacillati</taxon>
        <taxon>Actinomycetota</taxon>
        <taxon>Actinomycetes</taxon>
        <taxon>Kitasatosporales</taxon>
        <taxon>Streptomycetaceae</taxon>
        <taxon>Streptomyces</taxon>
    </lineage>
</organism>
<protein>
    <recommendedName>
        <fullName evidence="3">PKD domain-containing protein</fullName>
    </recommendedName>
</protein>
<dbReference type="EMBL" id="LGUV01000001">
    <property type="protein sequence ID" value="KOG58055.1"/>
    <property type="molecule type" value="Genomic_DNA"/>
</dbReference>
<feature type="signal peptide" evidence="2">
    <location>
        <begin position="1"/>
        <end position="25"/>
    </location>
</feature>
<sequence length="919" mass="94323">MRPTRTTVLLTAGLVTLLGAPAAAAAEIPTNLYVNNQDGSHCSDTGAGTQAVPYCTISAAAKAVVPGQTVRIKAGRTYDEAVTIDRSGAPGKPIRFVAEGEWEGQQVDVGKLLTVQGASHVELGRLFTRSGLKVSGSTDVGLDGLRAMWGRLDSVVVDGASKDVRITRGNLLGVRIEGGAQGTVLSRNVITGSARPAVSAVDAPGTVVTNNTVYGYCAAGVSLGGGSTGSGLFNNVFFTEVRSSYCKTDEPRNAVLVAQSATAGTLADYNLATGVPVAPVQIPYSWAGTTYADPAAFHAATGQGGHDILTPGQDGVGPVDGSPTIDSADPTAPGVLPSDFDGTPTGDDPRVPNTGKNGGYLDRGAHETHDGLSQTWMYVDQTWAPAGTKVQVQAVSDSRWPTAMSYRVDFGDGTAPVVTRQGNGAHGLAAHAYSKPGDYVIKVTAFNGAGQEATTQQTAKVTPAGPLTASFTDTPVLPGPDDKGHLPPLTVSFDPSASATPWPVDRTEVDYGEGGYESFGGLATAKHTYVRPGDYQVTVRVFDVKGNRATTTRTVHVDYARAGYVATEPFRLQDSRINHGVSLQGGVPTPVGMPIGLNPAGSASGAMSAAVINVTLTNVTQDAYLAVSPARDDRPTTSSLNARAGGTVSNTVTVPVGREGQVWFYLNAGRADVIVDFVGYYQPNSGQKFSPVAPTRLADTRTAGGAVAGGTTRTVKVAGVGGIPADAQAVAVNLTSTEATQNSFVAAYPDPAKRPEVSNLNPEPGKAKSNQAIVPVGPNGTITLYNHTGSAHLIVDAVGYYGKDGKALYTPVVPKRLADTRTTGKVPAGGTTTVPGVPAGAVGAVLNLTATESTGAGFLTAYGFGSARPEASSLQTLPGLTIPNHVTTPVADGKVSVYNGQWGGPNHVIADLLGYFTQG</sequence>
<dbReference type="AlphaFoldDB" id="A0A0L8N6B4"/>
<feature type="chain" id="PRO_5005588118" description="PKD domain-containing protein" evidence="2">
    <location>
        <begin position="26"/>
        <end position="919"/>
    </location>
</feature>